<keyword evidence="13" id="KW-1185">Reference proteome</keyword>
<dbReference type="InterPro" id="IPR046346">
    <property type="entry name" value="Aminoacid_DH-like_N_sf"/>
</dbReference>
<accession>A0A078KSC7</accession>
<evidence type="ECO:0000259" key="10">
    <source>
        <dbReference type="Pfam" id="PF08501"/>
    </source>
</evidence>
<dbReference type="PANTHER" id="PTHR21089:SF1">
    <property type="entry name" value="BIFUNCTIONAL 3-DEHYDROQUINATE DEHYDRATASE_SHIKIMATE DEHYDROGENASE, CHLOROPLASTIC"/>
    <property type="match status" value="1"/>
</dbReference>
<comment type="subunit">
    <text evidence="8">Homodimer.</text>
</comment>
<dbReference type="eggNOG" id="COG0169">
    <property type="taxonomic scope" value="Bacteria"/>
</dbReference>
<dbReference type="Proteomes" id="UP000044071">
    <property type="component" value="Unassembled WGS sequence"/>
</dbReference>
<dbReference type="RefSeq" id="WP_043872585.1">
    <property type="nucleotide sequence ID" value="NZ_CCVW01000001.1"/>
</dbReference>
<dbReference type="EMBL" id="CCSB01000001">
    <property type="protein sequence ID" value="CDZ75956.1"/>
    <property type="molecule type" value="Genomic_DNA"/>
</dbReference>
<dbReference type="InterPro" id="IPR022893">
    <property type="entry name" value="Shikimate_DH_fam"/>
</dbReference>
<feature type="binding site" evidence="8">
    <location>
        <position position="240"/>
    </location>
    <ligand>
        <name>shikimate</name>
        <dbReference type="ChEBI" id="CHEBI:36208"/>
    </ligand>
</feature>
<dbReference type="Gene3D" id="3.40.50.720">
    <property type="entry name" value="NAD(P)-binding Rossmann-like Domain"/>
    <property type="match status" value="1"/>
</dbReference>
<protein>
    <recommendedName>
        <fullName evidence="2 8">Shikimate dehydrogenase (NADP(+))</fullName>
        <shortName evidence="8">SDH</shortName>
        <ecNumber evidence="2 8">1.1.1.25</ecNumber>
    </recommendedName>
</protein>
<dbReference type="OrthoDB" id="9776868at2"/>
<feature type="binding site" evidence="8">
    <location>
        <position position="233"/>
    </location>
    <ligand>
        <name>NADP(+)</name>
        <dbReference type="ChEBI" id="CHEBI:58349"/>
    </ligand>
</feature>
<feature type="binding site" evidence="8">
    <location>
        <position position="87"/>
    </location>
    <ligand>
        <name>shikimate</name>
        <dbReference type="ChEBI" id="CHEBI:36208"/>
    </ligand>
</feature>
<keyword evidence="5 8" id="KW-0560">Oxidoreductase</keyword>
<dbReference type="UniPathway" id="UPA00053">
    <property type="reaction ID" value="UER00087"/>
</dbReference>
<dbReference type="GO" id="GO:0019632">
    <property type="term" value="P:shikimate metabolic process"/>
    <property type="evidence" value="ECO:0007669"/>
    <property type="project" value="InterPro"/>
</dbReference>
<feature type="binding site" evidence="8">
    <location>
        <begin position="125"/>
        <end position="129"/>
    </location>
    <ligand>
        <name>NADP(+)</name>
        <dbReference type="ChEBI" id="CHEBI:58349"/>
    </ligand>
</feature>
<name>A0A078KSC7_9GAMM</name>
<organism evidence="12 13">
    <name type="scientific">Legionella massiliensis</name>
    <dbReference type="NCBI Taxonomy" id="1034943"/>
    <lineage>
        <taxon>Bacteria</taxon>
        <taxon>Pseudomonadati</taxon>
        <taxon>Pseudomonadota</taxon>
        <taxon>Gammaproteobacteria</taxon>
        <taxon>Legionellales</taxon>
        <taxon>Legionellaceae</taxon>
        <taxon>Legionella</taxon>
    </lineage>
</organism>
<sequence>MLKRFAVMGNPIAHSLSPFIHQRFAEQAGIALSYEKILVPDTLFESQVLDFFAGDGKGLNITLPFKQRAFAMAEGITARCKLAKAANTLWLSEGKLQADNTDGIGLIRDLASYGELAGKQVLLLGAGGAARGIIGPLLAAELAGLTLVNRNEEKAKALQTEFTQLKISRLAELKTEYDLIINATSASLAADSLALPQSLLKSTTLCYDLAYSKTGATAFVAWAVEQGVQAADGLGMLVEQAAEAFLIWHGVRPDARAVLTELKYSQSG</sequence>
<dbReference type="InterPro" id="IPR006151">
    <property type="entry name" value="Shikm_DH/Glu-tRNA_Rdtase"/>
</dbReference>
<evidence type="ECO:0000256" key="4">
    <source>
        <dbReference type="ARBA" id="ARBA00022857"/>
    </source>
</evidence>
<dbReference type="GO" id="GO:0050661">
    <property type="term" value="F:NADP binding"/>
    <property type="evidence" value="ECO:0007669"/>
    <property type="project" value="InterPro"/>
</dbReference>
<dbReference type="AlphaFoldDB" id="A0A078KSC7"/>
<dbReference type="GO" id="GO:0008652">
    <property type="term" value="P:amino acid biosynthetic process"/>
    <property type="evidence" value="ECO:0007669"/>
    <property type="project" value="UniProtKB-KW"/>
</dbReference>
<evidence type="ECO:0000256" key="8">
    <source>
        <dbReference type="HAMAP-Rule" id="MF_00222"/>
    </source>
</evidence>
<comment type="caution">
    <text evidence="8">Lacks conserved residue(s) required for the propagation of feature annotation.</text>
</comment>
<dbReference type="Pfam" id="PF01488">
    <property type="entry name" value="Shikimate_DH"/>
    <property type="match status" value="1"/>
</dbReference>
<evidence type="ECO:0000256" key="7">
    <source>
        <dbReference type="ARBA" id="ARBA00049442"/>
    </source>
</evidence>
<dbReference type="NCBIfam" id="TIGR00507">
    <property type="entry name" value="aroE"/>
    <property type="match status" value="1"/>
</dbReference>
<dbReference type="SUPFAM" id="SSF51735">
    <property type="entry name" value="NAD(P)-binding Rossmann-fold domains"/>
    <property type="match status" value="1"/>
</dbReference>
<dbReference type="CDD" id="cd01065">
    <property type="entry name" value="NAD_bind_Shikimate_DH"/>
    <property type="match status" value="1"/>
</dbReference>
<feature type="domain" description="Quinate/shikimate 5-dehydrogenase/glutamyl-tRNA reductase" evidence="9">
    <location>
        <begin position="114"/>
        <end position="188"/>
    </location>
</feature>
<evidence type="ECO:0000256" key="6">
    <source>
        <dbReference type="ARBA" id="ARBA00023141"/>
    </source>
</evidence>
<feature type="binding site" evidence="8">
    <location>
        <begin position="15"/>
        <end position="17"/>
    </location>
    <ligand>
        <name>shikimate</name>
        <dbReference type="ChEBI" id="CHEBI:36208"/>
    </ligand>
</feature>
<comment type="catalytic activity">
    <reaction evidence="7 8">
        <text>shikimate + NADP(+) = 3-dehydroshikimate + NADPH + H(+)</text>
        <dbReference type="Rhea" id="RHEA:17737"/>
        <dbReference type="ChEBI" id="CHEBI:15378"/>
        <dbReference type="ChEBI" id="CHEBI:16630"/>
        <dbReference type="ChEBI" id="CHEBI:36208"/>
        <dbReference type="ChEBI" id="CHEBI:57783"/>
        <dbReference type="ChEBI" id="CHEBI:58349"/>
        <dbReference type="EC" id="1.1.1.25"/>
    </reaction>
</comment>
<dbReference type="Pfam" id="PF08501">
    <property type="entry name" value="Shikimate_dh_N"/>
    <property type="match status" value="1"/>
</dbReference>
<evidence type="ECO:0000256" key="3">
    <source>
        <dbReference type="ARBA" id="ARBA00022605"/>
    </source>
</evidence>
<dbReference type="PANTHER" id="PTHR21089">
    <property type="entry name" value="SHIKIMATE DEHYDROGENASE"/>
    <property type="match status" value="1"/>
</dbReference>
<evidence type="ECO:0000313" key="13">
    <source>
        <dbReference type="Proteomes" id="UP000044071"/>
    </source>
</evidence>
<dbReference type="GO" id="GO:0009073">
    <property type="term" value="P:aromatic amino acid family biosynthetic process"/>
    <property type="evidence" value="ECO:0007669"/>
    <property type="project" value="UniProtKB-KW"/>
</dbReference>
<dbReference type="GO" id="GO:0004764">
    <property type="term" value="F:shikimate 3-dehydrogenase (NADP+) activity"/>
    <property type="evidence" value="ECO:0007669"/>
    <property type="project" value="UniProtKB-UniRule"/>
</dbReference>
<gene>
    <name evidence="8 12" type="primary">aroE</name>
    <name evidence="12" type="ORF">BN59_00218</name>
</gene>
<dbReference type="Pfam" id="PF18317">
    <property type="entry name" value="SDH_C"/>
    <property type="match status" value="1"/>
</dbReference>
<feature type="binding site" evidence="8">
    <location>
        <position position="209"/>
    </location>
    <ligand>
        <name>NADP(+)</name>
        <dbReference type="ChEBI" id="CHEBI:58349"/>
    </ligand>
</feature>
<dbReference type="InterPro" id="IPR041121">
    <property type="entry name" value="SDH_C"/>
</dbReference>
<evidence type="ECO:0000256" key="5">
    <source>
        <dbReference type="ARBA" id="ARBA00023002"/>
    </source>
</evidence>
<keyword evidence="3 8" id="KW-0028">Amino-acid biosynthesis</keyword>
<dbReference type="HAMAP" id="MF_00222">
    <property type="entry name" value="Shikimate_DH_AroE"/>
    <property type="match status" value="1"/>
</dbReference>
<keyword evidence="4 8" id="KW-0521">NADP</keyword>
<proteinExistence type="inferred from homology"/>
<dbReference type="NCBIfam" id="NF001310">
    <property type="entry name" value="PRK00258.1-2"/>
    <property type="match status" value="1"/>
</dbReference>
<comment type="pathway">
    <text evidence="1 8">Metabolic intermediate biosynthesis; chorismate biosynthesis; chorismate from D-erythrose 4-phosphate and phosphoenolpyruvate: step 4/7.</text>
</comment>
<dbReference type="InterPro" id="IPR013708">
    <property type="entry name" value="Shikimate_DH-bd_N"/>
</dbReference>
<feature type="domain" description="Shikimate dehydrogenase substrate binding N-terminal" evidence="10">
    <location>
        <begin position="7"/>
        <end position="89"/>
    </location>
</feature>
<evidence type="ECO:0000256" key="1">
    <source>
        <dbReference type="ARBA" id="ARBA00004871"/>
    </source>
</evidence>
<keyword evidence="6 8" id="KW-0057">Aromatic amino acid biosynthesis</keyword>
<dbReference type="InterPro" id="IPR036291">
    <property type="entry name" value="NAD(P)-bd_dom_sf"/>
</dbReference>
<dbReference type="Gene3D" id="3.40.50.10860">
    <property type="entry name" value="Leucine Dehydrogenase, chain A, domain 1"/>
    <property type="match status" value="1"/>
</dbReference>
<comment type="similarity">
    <text evidence="8">Belongs to the shikimate dehydrogenase family.</text>
</comment>
<dbReference type="SUPFAM" id="SSF53223">
    <property type="entry name" value="Aminoacid dehydrogenase-like, N-terminal domain"/>
    <property type="match status" value="1"/>
</dbReference>
<feature type="binding site" evidence="8">
    <location>
        <position position="211"/>
    </location>
    <ligand>
        <name>shikimate</name>
        <dbReference type="ChEBI" id="CHEBI:36208"/>
    </ligand>
</feature>
<dbReference type="InterPro" id="IPR011342">
    <property type="entry name" value="Shikimate_DH"/>
</dbReference>
<feature type="active site" description="Proton acceptor" evidence="8">
    <location>
        <position position="66"/>
    </location>
</feature>
<dbReference type="GO" id="GO:0009423">
    <property type="term" value="P:chorismate biosynthetic process"/>
    <property type="evidence" value="ECO:0007669"/>
    <property type="project" value="UniProtKB-UniRule"/>
</dbReference>
<evidence type="ECO:0000259" key="9">
    <source>
        <dbReference type="Pfam" id="PF01488"/>
    </source>
</evidence>
<feature type="domain" description="SDH C-terminal" evidence="11">
    <location>
        <begin position="233"/>
        <end position="262"/>
    </location>
</feature>
<feature type="binding site" evidence="8">
    <location>
        <position position="102"/>
    </location>
    <ligand>
        <name>shikimate</name>
        <dbReference type="ChEBI" id="CHEBI:36208"/>
    </ligand>
</feature>
<comment type="function">
    <text evidence="8">Involved in the biosynthesis of the chorismate, which leads to the biosynthesis of aromatic amino acids. Catalyzes the reversible NADPH linked reduction of 3-dehydroshikimate (DHSA) to yield shikimate (SA).</text>
</comment>
<reference evidence="12 13" key="1">
    <citation type="submission" date="2014-06" db="EMBL/GenBank/DDBJ databases">
        <authorList>
            <person name="Urmite Genomes Urmite Genomes"/>
        </authorList>
    </citation>
    <scope>NUCLEOTIDE SEQUENCE [LARGE SCALE GENOMIC DNA]</scope>
</reference>
<dbReference type="EC" id="1.1.1.25" evidence="2 8"/>
<evidence type="ECO:0000256" key="2">
    <source>
        <dbReference type="ARBA" id="ARBA00012962"/>
    </source>
</evidence>
<dbReference type="GO" id="GO:0005829">
    <property type="term" value="C:cytosol"/>
    <property type="evidence" value="ECO:0007669"/>
    <property type="project" value="TreeGrafter"/>
</dbReference>
<feature type="binding site" evidence="8">
    <location>
        <position position="62"/>
    </location>
    <ligand>
        <name>shikimate</name>
        <dbReference type="ChEBI" id="CHEBI:36208"/>
    </ligand>
</feature>
<evidence type="ECO:0000313" key="12">
    <source>
        <dbReference type="EMBL" id="CDZ75956.1"/>
    </source>
</evidence>
<dbReference type="STRING" id="1034943.BN59_00218"/>
<evidence type="ECO:0000259" key="11">
    <source>
        <dbReference type="Pfam" id="PF18317"/>
    </source>
</evidence>
<dbReference type="FunFam" id="3.40.50.10860:FF:000006">
    <property type="entry name" value="Shikimate dehydrogenase (NADP(+))"/>
    <property type="match status" value="1"/>
</dbReference>